<dbReference type="Proteomes" id="UP000717328">
    <property type="component" value="Unassembled WGS sequence"/>
</dbReference>
<evidence type="ECO:0000313" key="2">
    <source>
        <dbReference type="Proteomes" id="UP000717328"/>
    </source>
</evidence>
<gene>
    <name evidence="1" type="ORF">H0H81_009534</name>
</gene>
<keyword evidence="2" id="KW-1185">Reference proteome</keyword>
<sequence length="83" mass="9860">MAPVTTKDIDDMLTKTTKRWEYEITDAAKRWRAWGDDSVIKEFIRQVAFNHLKRQLDRGELETEYLRVDVVFALMEAMVNCIH</sequence>
<reference evidence="1" key="1">
    <citation type="submission" date="2021-02" db="EMBL/GenBank/DDBJ databases">
        <authorList>
            <person name="Nieuwenhuis M."/>
            <person name="Van De Peppel L.J.J."/>
        </authorList>
    </citation>
    <scope>NUCLEOTIDE SEQUENCE</scope>
    <source>
        <strain evidence="1">D49</strain>
    </source>
</reference>
<proteinExistence type="predicted"/>
<name>A0A9P7FVD5_9AGAR</name>
<accession>A0A9P7FVD5</accession>
<protein>
    <submittedName>
        <fullName evidence="1">Uncharacterized protein</fullName>
    </submittedName>
</protein>
<dbReference type="AlphaFoldDB" id="A0A9P7FVD5"/>
<organism evidence="1 2">
    <name type="scientific">Sphagnurus paluster</name>
    <dbReference type="NCBI Taxonomy" id="117069"/>
    <lineage>
        <taxon>Eukaryota</taxon>
        <taxon>Fungi</taxon>
        <taxon>Dikarya</taxon>
        <taxon>Basidiomycota</taxon>
        <taxon>Agaricomycotina</taxon>
        <taxon>Agaricomycetes</taxon>
        <taxon>Agaricomycetidae</taxon>
        <taxon>Agaricales</taxon>
        <taxon>Tricholomatineae</taxon>
        <taxon>Lyophyllaceae</taxon>
        <taxon>Sphagnurus</taxon>
    </lineage>
</organism>
<comment type="caution">
    <text evidence="1">The sequence shown here is derived from an EMBL/GenBank/DDBJ whole genome shotgun (WGS) entry which is preliminary data.</text>
</comment>
<dbReference type="OrthoDB" id="2982443at2759"/>
<evidence type="ECO:0000313" key="1">
    <source>
        <dbReference type="EMBL" id="KAG5635965.1"/>
    </source>
</evidence>
<dbReference type="EMBL" id="JABCKI010005995">
    <property type="protein sequence ID" value="KAG5635965.1"/>
    <property type="molecule type" value="Genomic_DNA"/>
</dbReference>
<reference evidence="1" key="2">
    <citation type="submission" date="2021-10" db="EMBL/GenBank/DDBJ databases">
        <title>Phylogenomics reveals ancestral predisposition of the termite-cultivated fungus Termitomyces towards a domesticated lifestyle.</title>
        <authorList>
            <person name="Auxier B."/>
            <person name="Grum-Grzhimaylo A."/>
            <person name="Cardenas M.E."/>
            <person name="Lodge J.D."/>
            <person name="Laessoe T."/>
            <person name="Pedersen O."/>
            <person name="Smith M.E."/>
            <person name="Kuyper T.W."/>
            <person name="Franco-Molano E.A."/>
            <person name="Baroni T.J."/>
            <person name="Aanen D.K."/>
        </authorList>
    </citation>
    <scope>NUCLEOTIDE SEQUENCE</scope>
    <source>
        <strain evidence="1">D49</strain>
    </source>
</reference>